<dbReference type="SUPFAM" id="SSF89550">
    <property type="entry name" value="PHP domain-like"/>
    <property type="match status" value="1"/>
</dbReference>
<dbReference type="Gene3D" id="3.20.20.140">
    <property type="entry name" value="Metal-dependent hydrolases"/>
    <property type="match status" value="1"/>
</dbReference>
<dbReference type="Proteomes" id="UP000587760">
    <property type="component" value="Unassembled WGS sequence"/>
</dbReference>
<sequence>MKNLVDIHCHSIASGHAYSSIEENARAASLRGLEVLAITDHAPSMPGGAHMFHFHNLRILPSHIEGVRILKGAEANIIDYRGSIDLDEGCLPVLEFVIASLHPPCIPFGTERENTDAMIGAMRNPHIHAIGHPGDARYPFNIADVVAASRETGTLLEINNSSLKSTSFRPGSDAILRKLAEVCMENNVPLIMGSDAHFSGDVGLFAEAERLLEETGYPEEMILNKSAEAFLRHIRID</sequence>
<dbReference type="Pfam" id="PF02811">
    <property type="entry name" value="PHP"/>
    <property type="match status" value="1"/>
</dbReference>
<dbReference type="PANTHER" id="PTHR36928:SF1">
    <property type="entry name" value="PHOSPHATASE YCDX-RELATED"/>
    <property type="match status" value="1"/>
</dbReference>
<reference evidence="2 3" key="1">
    <citation type="submission" date="2020-08" db="EMBL/GenBank/DDBJ databases">
        <title>Genomic Encyclopedia of Type Strains, Phase IV (KMG-IV): sequencing the most valuable type-strain genomes for metagenomic binning, comparative biology and taxonomic classification.</title>
        <authorList>
            <person name="Goeker M."/>
        </authorList>
    </citation>
    <scope>NUCLEOTIDE SEQUENCE [LARGE SCALE GENOMIC DNA]</scope>
    <source>
        <strain evidence="2 3">DSM 2461</strain>
    </source>
</reference>
<dbReference type="PANTHER" id="PTHR36928">
    <property type="entry name" value="PHOSPHATASE YCDX-RELATED"/>
    <property type="match status" value="1"/>
</dbReference>
<feature type="domain" description="Polymerase/histidinol phosphatase N-terminal" evidence="1">
    <location>
        <begin position="5"/>
        <end position="79"/>
    </location>
</feature>
<dbReference type="InterPro" id="IPR050243">
    <property type="entry name" value="PHP_phosphatase"/>
</dbReference>
<dbReference type="CDD" id="cd07437">
    <property type="entry name" value="PHP_HisPPase_Ycdx_like"/>
    <property type="match status" value="1"/>
</dbReference>
<dbReference type="GO" id="GO:0042578">
    <property type="term" value="F:phosphoric ester hydrolase activity"/>
    <property type="evidence" value="ECO:0007669"/>
    <property type="project" value="TreeGrafter"/>
</dbReference>
<dbReference type="RefSeq" id="WP_184747696.1">
    <property type="nucleotide sequence ID" value="NZ_JACHGJ010000006.1"/>
</dbReference>
<organism evidence="2 3">
    <name type="scientific">Spirochaeta isovalerica</name>
    <dbReference type="NCBI Taxonomy" id="150"/>
    <lineage>
        <taxon>Bacteria</taxon>
        <taxon>Pseudomonadati</taxon>
        <taxon>Spirochaetota</taxon>
        <taxon>Spirochaetia</taxon>
        <taxon>Spirochaetales</taxon>
        <taxon>Spirochaetaceae</taxon>
        <taxon>Spirochaeta</taxon>
    </lineage>
</organism>
<name>A0A841REM3_9SPIO</name>
<protein>
    <submittedName>
        <fullName evidence="2">Putative hydrolase</fullName>
    </submittedName>
</protein>
<dbReference type="SMART" id="SM00481">
    <property type="entry name" value="POLIIIAc"/>
    <property type="match status" value="1"/>
</dbReference>
<comment type="caution">
    <text evidence="2">The sequence shown here is derived from an EMBL/GenBank/DDBJ whole genome shotgun (WGS) entry which is preliminary data.</text>
</comment>
<keyword evidence="2" id="KW-0378">Hydrolase</keyword>
<accession>A0A841REM3</accession>
<dbReference type="AlphaFoldDB" id="A0A841REM3"/>
<dbReference type="InterPro" id="IPR003141">
    <property type="entry name" value="Pol/His_phosphatase_N"/>
</dbReference>
<evidence type="ECO:0000313" key="2">
    <source>
        <dbReference type="EMBL" id="MBB6481450.1"/>
    </source>
</evidence>
<dbReference type="InterPro" id="IPR004013">
    <property type="entry name" value="PHP_dom"/>
</dbReference>
<evidence type="ECO:0000313" key="3">
    <source>
        <dbReference type="Proteomes" id="UP000587760"/>
    </source>
</evidence>
<dbReference type="NCBIfam" id="NF006702">
    <property type="entry name" value="PRK09248.1"/>
    <property type="match status" value="1"/>
</dbReference>
<gene>
    <name evidence="2" type="ORF">HNR50_003130</name>
</gene>
<dbReference type="GO" id="GO:0005829">
    <property type="term" value="C:cytosol"/>
    <property type="evidence" value="ECO:0007669"/>
    <property type="project" value="TreeGrafter"/>
</dbReference>
<dbReference type="InterPro" id="IPR016195">
    <property type="entry name" value="Pol/histidinol_Pase-like"/>
</dbReference>
<proteinExistence type="predicted"/>
<evidence type="ECO:0000259" key="1">
    <source>
        <dbReference type="SMART" id="SM00481"/>
    </source>
</evidence>
<dbReference type="GO" id="GO:0008270">
    <property type="term" value="F:zinc ion binding"/>
    <property type="evidence" value="ECO:0007669"/>
    <property type="project" value="TreeGrafter"/>
</dbReference>
<keyword evidence="3" id="KW-1185">Reference proteome</keyword>
<dbReference type="EMBL" id="JACHGJ010000006">
    <property type="protein sequence ID" value="MBB6481450.1"/>
    <property type="molecule type" value="Genomic_DNA"/>
</dbReference>